<protein>
    <submittedName>
        <fullName evidence="1">Uncharacterized protein</fullName>
    </submittedName>
</protein>
<sequence>MEVFQGWSPHRPLSGNGKEIRIIKLLPNEFGAIVECELEHITLEPGADYEAVSYCWGDASITTPILLNGIPYPITLNLLAGLRYLRREDSPRRLWVDSLCINQKGLAERSREILKMRDIYKFARSVLIWLGDYGSFTRLHVKQIFDYVANLAACCDEEEDMALIRSTGYDELWHMQSQLQEFIQSRAWFRRMWILQEVSVRPIPYMKHAEISPNLICGDLVLPFAYLRAVDEYWVNNTEDQRIGLPPICPSLARMKAIWYGHQTIVSGEEESTPAQRLAWILALVAGRFHATDQRDIVYAILGLLDADPLPPELLPDYNKSPTEVLIDCASYIMAESRILTILQYNSMLTDGLPTWVPDWRHDSWCPIVPATEPHSRTHVRILKEIRALEVDIIVLTEVSRVGPRVEQRGSSNLITWCDFFLEAEESLARKQPPVWGYTSFGKALWQLLLAFDLSRQDLHEPGWHLGAAEHVPPFFFWEGYSLADYQAARGIQSVTMEEILTALQDTIPQKFLFRSADGSIGIMCQPDVEPREGDMMGIGSLEDVSGANEATSQLEIWACIGGLGQLIFTPFTKNFG</sequence>
<proteinExistence type="predicted"/>
<name>A0ACC2JUX2_9PEZI</name>
<accession>A0ACC2JUX2</accession>
<dbReference type="EMBL" id="JAPUUL010000340">
    <property type="protein sequence ID" value="KAJ8131189.1"/>
    <property type="molecule type" value="Genomic_DNA"/>
</dbReference>
<evidence type="ECO:0000313" key="1">
    <source>
        <dbReference type="EMBL" id="KAJ8131189.1"/>
    </source>
</evidence>
<organism evidence="1 2">
    <name type="scientific">Lasiodiplodia mahajangana</name>
    <dbReference type="NCBI Taxonomy" id="1108764"/>
    <lineage>
        <taxon>Eukaryota</taxon>
        <taxon>Fungi</taxon>
        <taxon>Dikarya</taxon>
        <taxon>Ascomycota</taxon>
        <taxon>Pezizomycotina</taxon>
        <taxon>Dothideomycetes</taxon>
        <taxon>Dothideomycetes incertae sedis</taxon>
        <taxon>Botryosphaeriales</taxon>
        <taxon>Botryosphaeriaceae</taxon>
        <taxon>Lasiodiplodia</taxon>
    </lineage>
</organism>
<dbReference type="Proteomes" id="UP001153332">
    <property type="component" value="Unassembled WGS sequence"/>
</dbReference>
<reference evidence="1" key="1">
    <citation type="submission" date="2022-12" db="EMBL/GenBank/DDBJ databases">
        <title>Genome Sequence of Lasiodiplodia mahajangana.</title>
        <authorList>
            <person name="Buettner E."/>
        </authorList>
    </citation>
    <scope>NUCLEOTIDE SEQUENCE</scope>
    <source>
        <strain evidence="1">VT137</strain>
    </source>
</reference>
<gene>
    <name evidence="1" type="ORF">O1611_g2435</name>
</gene>
<comment type="caution">
    <text evidence="1">The sequence shown here is derived from an EMBL/GenBank/DDBJ whole genome shotgun (WGS) entry which is preliminary data.</text>
</comment>
<keyword evidence="2" id="KW-1185">Reference proteome</keyword>
<evidence type="ECO:0000313" key="2">
    <source>
        <dbReference type="Proteomes" id="UP001153332"/>
    </source>
</evidence>